<dbReference type="InterPro" id="IPR019291">
    <property type="entry name" value="Host_attachment_protein"/>
</dbReference>
<dbReference type="RefSeq" id="WP_289841971.1">
    <property type="nucleotide sequence ID" value="NZ_CATKSH010000004.1"/>
</dbReference>
<keyword evidence="2" id="KW-1185">Reference proteome</keyword>
<protein>
    <submittedName>
        <fullName evidence="1">Host attachment protein</fullName>
    </submittedName>
</protein>
<dbReference type="AlphaFoldDB" id="A0AA35VB63"/>
<gene>
    <name evidence="1" type="ORF">LMG32879_001014</name>
</gene>
<dbReference type="EMBL" id="CATKSH010000004">
    <property type="protein sequence ID" value="CAI9120184.1"/>
    <property type="molecule type" value="Genomic_DNA"/>
</dbReference>
<evidence type="ECO:0000313" key="2">
    <source>
        <dbReference type="Proteomes" id="UP001176960"/>
    </source>
</evidence>
<name>A0AA35VB63_9PROT</name>
<sequence length="141" mass="15419">MATHEPVLYAVCDGEKARFLRYDGGQLRTVSKFDVHSKGTNAEAEVGSVKEPKSDPHVQLKQHFAHDVAGQINEAFQKDTVLAGLVLTAPGHVLHEIRTHLTKAVAAKVIVAEDKDLTNTPDHDILGHFDRPATGWRLPTA</sequence>
<organism evidence="1 2">
    <name type="scientific">Brytella acorum</name>
    <dbReference type="NCBI Taxonomy" id="2959299"/>
    <lineage>
        <taxon>Bacteria</taxon>
        <taxon>Pseudomonadati</taxon>
        <taxon>Pseudomonadota</taxon>
        <taxon>Alphaproteobacteria</taxon>
        <taxon>Acetobacterales</taxon>
        <taxon>Acetobacteraceae</taxon>
        <taxon>Brytella</taxon>
    </lineage>
</organism>
<reference evidence="1" key="1">
    <citation type="submission" date="2023-03" db="EMBL/GenBank/DDBJ databases">
        <authorList>
            <person name="Cleenwerck I."/>
        </authorList>
    </citation>
    <scope>NUCLEOTIDE SEQUENCE</scope>
    <source>
        <strain evidence="1">LMG 32879</strain>
    </source>
</reference>
<dbReference type="Gene3D" id="3.30.420.60">
    <property type="entry name" value="eRF1 domain 2"/>
    <property type="match status" value="1"/>
</dbReference>
<proteinExistence type="predicted"/>
<comment type="caution">
    <text evidence="1">The sequence shown here is derived from an EMBL/GenBank/DDBJ whole genome shotgun (WGS) entry which is preliminary data.</text>
</comment>
<accession>A0AA35VB63</accession>
<evidence type="ECO:0000313" key="1">
    <source>
        <dbReference type="EMBL" id="CAI9120184.1"/>
    </source>
</evidence>
<dbReference type="Pfam" id="PF10116">
    <property type="entry name" value="Host_attach"/>
    <property type="match status" value="1"/>
</dbReference>
<dbReference type="Proteomes" id="UP001176960">
    <property type="component" value="Unassembled WGS sequence"/>
</dbReference>
<dbReference type="InterPro" id="IPR042226">
    <property type="entry name" value="eFR1_2_sf"/>
</dbReference>